<comment type="caution">
    <text evidence="2">The sequence shown here is derived from an EMBL/GenBank/DDBJ whole genome shotgun (WGS) entry which is preliminary data.</text>
</comment>
<sequence>MSTQAPLPLQFTPVPRAKPRSNGWKPDIQRAFIEALADTGSVKAACRRVGRTEHGACMLRRHPEAESFRAAWEAALALGIRRIEDVAIDRALNGVEMPVYSYGELVGTRTVYNDRLLMFLLRNRAPERFAEGRASAMNAVDRMELARMKKQWRKQWEDEAKANEIADVAEARRIIDAKLEELRQRHMAREKLVWERLSDETRAAHAEYWGCGGGTWVKRVPFALSLSKGRVPVPLPPSRGRISHTPPRERTTKTRSISGG</sequence>
<feature type="region of interest" description="Disordered" evidence="1">
    <location>
        <begin position="1"/>
        <end position="21"/>
    </location>
</feature>
<accession>A0ABU7GAW4</accession>
<gene>
    <name evidence="2" type="ORF">VRS74_00915</name>
</gene>
<dbReference type="RefSeq" id="WP_354143353.1">
    <property type="nucleotide sequence ID" value="NZ_JAZDQV010000001.1"/>
</dbReference>
<evidence type="ECO:0000313" key="2">
    <source>
        <dbReference type="EMBL" id="MEE1876243.1"/>
    </source>
</evidence>
<dbReference type="Proteomes" id="UP001343492">
    <property type="component" value="Unassembled WGS sequence"/>
</dbReference>
<feature type="region of interest" description="Disordered" evidence="1">
    <location>
        <begin position="233"/>
        <end position="260"/>
    </location>
</feature>
<keyword evidence="3" id="KW-1185">Reference proteome</keyword>
<organism evidence="2 3">
    <name type="scientific">Altererythrobacter litoralis</name>
    <dbReference type="NCBI Taxonomy" id="3113904"/>
    <lineage>
        <taxon>Bacteria</taxon>
        <taxon>Pseudomonadati</taxon>
        <taxon>Pseudomonadota</taxon>
        <taxon>Alphaproteobacteria</taxon>
        <taxon>Sphingomonadales</taxon>
        <taxon>Erythrobacteraceae</taxon>
        <taxon>Altererythrobacter</taxon>
    </lineage>
</organism>
<proteinExistence type="predicted"/>
<evidence type="ECO:0000256" key="1">
    <source>
        <dbReference type="SAM" id="MobiDB-lite"/>
    </source>
</evidence>
<evidence type="ECO:0000313" key="3">
    <source>
        <dbReference type="Proteomes" id="UP001343492"/>
    </source>
</evidence>
<evidence type="ECO:0008006" key="4">
    <source>
        <dbReference type="Google" id="ProtNLM"/>
    </source>
</evidence>
<protein>
    <recommendedName>
        <fullName evidence="4">Terminase small subunit</fullName>
    </recommendedName>
</protein>
<name>A0ABU7GAW4_9SPHN</name>
<dbReference type="EMBL" id="JAZDQV010000001">
    <property type="protein sequence ID" value="MEE1876243.1"/>
    <property type="molecule type" value="Genomic_DNA"/>
</dbReference>
<reference evidence="2 3" key="1">
    <citation type="submission" date="2024-01" db="EMBL/GenBank/DDBJ databases">
        <title>The genome sequence of Erythrobacteraceae sp. strain 1XM1-14.</title>
        <authorList>
            <person name="Liu Y."/>
        </authorList>
    </citation>
    <scope>NUCLEOTIDE SEQUENCE [LARGE SCALE GENOMIC DNA]</scope>
    <source>
        <strain evidence="2 3">1XM1-14</strain>
    </source>
</reference>